<dbReference type="PANTHER" id="PTHR33490">
    <property type="entry name" value="BLR5614 PROTEIN-RELATED"/>
    <property type="match status" value="1"/>
</dbReference>
<evidence type="ECO:0000313" key="3">
    <source>
        <dbReference type="Proteomes" id="UP000001362"/>
    </source>
</evidence>
<feature type="domain" description="Transglutaminase-like" evidence="1">
    <location>
        <begin position="44"/>
        <end position="148"/>
    </location>
</feature>
<dbReference type="PANTHER" id="PTHR33490:SF3">
    <property type="entry name" value="CONSERVED INTEGRAL MEMBRANE PROTEIN"/>
    <property type="match status" value="1"/>
</dbReference>
<dbReference type="Proteomes" id="UP000001362">
    <property type="component" value="Chromosome"/>
</dbReference>
<dbReference type="KEGG" id="afr:AFE_2007"/>
<evidence type="ECO:0000313" key="2">
    <source>
        <dbReference type="EMBL" id="ACK80611.1"/>
    </source>
</evidence>
<dbReference type="InterPro" id="IPR038765">
    <property type="entry name" value="Papain-like_cys_pep_sf"/>
</dbReference>
<dbReference type="HOGENOM" id="CLU_107900_0_0_6"/>
<evidence type="ECO:0000259" key="1">
    <source>
        <dbReference type="Pfam" id="PF01841"/>
    </source>
</evidence>
<dbReference type="eggNOG" id="COG1305">
    <property type="taxonomic scope" value="Bacteria"/>
</dbReference>
<dbReference type="SUPFAM" id="SSF54001">
    <property type="entry name" value="Cysteine proteinases"/>
    <property type="match status" value="1"/>
</dbReference>
<sequence>MCCANPRRNNRKFMKLAKFDTPPSPHFLMESATVDYAHADIRKLAAALSSDDPTATARHCFEWVRDHIEHSMDFHREEVTCVASDVLQQGTGLCTAKSHLLVALWRANQIPAGFCYQRLTLDGPNPPYCTHGFTAVWLDDRGWYRCDARGNSKPGIHCEFTPGQENLAFSSRYDGERTYPEVWAEPWPDLLTAMEKLQNISQYRSHPIDARPPAADLCVSESAAPNME</sequence>
<reference evidence="2 3" key="1">
    <citation type="journal article" date="2008" name="BMC Genomics">
        <title>Acidithiobacillus ferrooxidans metabolism: from genome sequence to industrial applications.</title>
        <authorList>
            <person name="Valdes J."/>
            <person name="Pedroso I."/>
            <person name="Quatrini R."/>
            <person name="Dodson R.J."/>
            <person name="Tettelin H."/>
            <person name="Blake R.II."/>
            <person name="Eisen J.A."/>
            <person name="Holmes D.S."/>
        </authorList>
    </citation>
    <scope>NUCLEOTIDE SEQUENCE [LARGE SCALE GENOMIC DNA]</scope>
    <source>
        <strain evidence="3">ATCC 23270 / DSM 14882 / CIP 104768 / NCIMB 8455</strain>
    </source>
</reference>
<keyword evidence="3" id="KW-1185">Reference proteome</keyword>
<dbReference type="STRING" id="243159.AFE_2007"/>
<proteinExistence type="predicted"/>
<dbReference type="PaxDb" id="243159-AFE_2007"/>
<accession>B7J489</accession>
<dbReference type="AlphaFoldDB" id="B7J489"/>
<dbReference type="Gene3D" id="3.10.620.30">
    <property type="match status" value="1"/>
</dbReference>
<name>B7J489_ACIF2</name>
<protein>
    <recommendedName>
        <fullName evidence="1">Transglutaminase-like domain-containing protein</fullName>
    </recommendedName>
</protein>
<gene>
    <name evidence="2" type="ordered locus">AFE_2007</name>
</gene>
<organism evidence="2 3">
    <name type="scientific">Acidithiobacillus ferrooxidans (strain ATCC 23270 / DSM 14882 / CIP 104768 / NCIMB 8455)</name>
    <name type="common">Ferrobacillus ferrooxidans (strain ATCC 23270)</name>
    <dbReference type="NCBI Taxonomy" id="243159"/>
    <lineage>
        <taxon>Bacteria</taxon>
        <taxon>Pseudomonadati</taxon>
        <taxon>Pseudomonadota</taxon>
        <taxon>Acidithiobacillia</taxon>
        <taxon>Acidithiobacillales</taxon>
        <taxon>Acidithiobacillaceae</taxon>
        <taxon>Acidithiobacillus</taxon>
    </lineage>
</organism>
<dbReference type="EMBL" id="CP001219">
    <property type="protein sequence ID" value="ACK80611.1"/>
    <property type="molecule type" value="Genomic_DNA"/>
</dbReference>
<dbReference type="Pfam" id="PF01841">
    <property type="entry name" value="Transglut_core"/>
    <property type="match status" value="1"/>
</dbReference>
<dbReference type="InterPro" id="IPR002931">
    <property type="entry name" value="Transglutaminase-like"/>
</dbReference>